<comment type="caution">
    <text evidence="1">The sequence shown here is derived from an EMBL/GenBank/DDBJ whole genome shotgun (WGS) entry which is preliminary data.</text>
</comment>
<dbReference type="EMBL" id="NDIQ01000001">
    <property type="protein sequence ID" value="PRT53431.1"/>
    <property type="molecule type" value="Genomic_DNA"/>
</dbReference>
<dbReference type="GeneID" id="36514800"/>
<reference evidence="1 2" key="1">
    <citation type="submission" date="2017-04" db="EMBL/GenBank/DDBJ databases">
        <title>Genome sequencing of [Candida] sorbophila.</title>
        <authorList>
            <person name="Ahn J.O."/>
        </authorList>
    </citation>
    <scope>NUCLEOTIDE SEQUENCE [LARGE SCALE GENOMIC DNA]</scope>
    <source>
        <strain evidence="1 2">DS02</strain>
    </source>
</reference>
<dbReference type="RefSeq" id="XP_024663377.1">
    <property type="nucleotide sequence ID" value="XM_024807609.1"/>
</dbReference>
<proteinExistence type="predicted"/>
<organism evidence="1 2">
    <name type="scientific">Wickerhamiella sorbophila</name>
    <dbReference type="NCBI Taxonomy" id="45607"/>
    <lineage>
        <taxon>Eukaryota</taxon>
        <taxon>Fungi</taxon>
        <taxon>Dikarya</taxon>
        <taxon>Ascomycota</taxon>
        <taxon>Saccharomycotina</taxon>
        <taxon>Dipodascomycetes</taxon>
        <taxon>Dipodascales</taxon>
        <taxon>Trichomonascaceae</taxon>
        <taxon>Wickerhamiella</taxon>
    </lineage>
</organism>
<accession>A0A2T0FEL8</accession>
<sequence length="160" mass="17426">MYAVPLPWLLVVGAAAGIGYAVYNNWDELSDPSFWGEKMQPLKSKLDHATNSKVHSSEIIDTELDAIGTSGTESDTEVEKDFKSSGKRNHSVLATGCSFDNVRTSQRELPDVMMPSSADSKVNISLLSSETEGLEFTSEFSMVSDLEWSDFSAGDADTEC</sequence>
<name>A0A2T0FEL8_9ASCO</name>
<keyword evidence="2" id="KW-1185">Reference proteome</keyword>
<evidence type="ECO:0000313" key="1">
    <source>
        <dbReference type="EMBL" id="PRT53431.1"/>
    </source>
</evidence>
<gene>
    <name evidence="1" type="ORF">B9G98_01051</name>
</gene>
<protein>
    <submittedName>
        <fullName evidence="1">Uncharacterized protein</fullName>
    </submittedName>
</protein>
<dbReference type="AlphaFoldDB" id="A0A2T0FEL8"/>
<evidence type="ECO:0000313" key="2">
    <source>
        <dbReference type="Proteomes" id="UP000238350"/>
    </source>
</evidence>
<dbReference type="Proteomes" id="UP000238350">
    <property type="component" value="Unassembled WGS sequence"/>
</dbReference>